<dbReference type="InterPro" id="IPR036291">
    <property type="entry name" value="NAD(P)-bd_dom_sf"/>
</dbReference>
<protein>
    <submittedName>
        <fullName evidence="4">Glyoxylate/hydroxypyruvate reductase A</fullName>
    </submittedName>
</protein>
<organism evidence="4 5">
    <name type="scientific">Rhizobium rhizogenes</name>
    <name type="common">Agrobacterium rhizogenes</name>
    <dbReference type="NCBI Taxonomy" id="359"/>
    <lineage>
        <taxon>Bacteria</taxon>
        <taxon>Pseudomonadati</taxon>
        <taxon>Pseudomonadota</taxon>
        <taxon>Alphaproteobacteria</taxon>
        <taxon>Hyphomicrobiales</taxon>
        <taxon>Rhizobiaceae</taxon>
        <taxon>Rhizobium/Agrobacterium group</taxon>
        <taxon>Rhizobium</taxon>
    </lineage>
</organism>
<dbReference type="Proteomes" id="UP000244335">
    <property type="component" value="Unassembled WGS sequence"/>
</dbReference>
<dbReference type="GO" id="GO:0016491">
    <property type="term" value="F:oxidoreductase activity"/>
    <property type="evidence" value="ECO:0007669"/>
    <property type="project" value="UniProtKB-KW"/>
</dbReference>
<dbReference type="CDD" id="cd12164">
    <property type="entry name" value="GDH_like_2"/>
    <property type="match status" value="1"/>
</dbReference>
<evidence type="ECO:0000313" key="5">
    <source>
        <dbReference type="Proteomes" id="UP000244335"/>
    </source>
</evidence>
<evidence type="ECO:0000256" key="1">
    <source>
        <dbReference type="ARBA" id="ARBA00023002"/>
    </source>
</evidence>
<evidence type="ECO:0000256" key="2">
    <source>
        <dbReference type="ARBA" id="ARBA00023027"/>
    </source>
</evidence>
<gene>
    <name evidence="4" type="ORF">DC430_10360</name>
</gene>
<dbReference type="SUPFAM" id="SSF52283">
    <property type="entry name" value="Formate/glycerate dehydrogenase catalytic domain-like"/>
    <property type="match status" value="1"/>
</dbReference>
<accession>A0AA92HAD7</accession>
<comment type="caution">
    <text evidence="4">The sequence shown here is derived from an EMBL/GenBank/DDBJ whole genome shotgun (WGS) entry which is preliminary data.</text>
</comment>
<feature type="domain" description="D-isomer specific 2-hydroxyacid dehydrogenase NAD-binding" evidence="3">
    <location>
        <begin position="132"/>
        <end position="303"/>
    </location>
</feature>
<sequence>MARICGFVPKMRYPGTGLDRIETMNEALNHKPHIALISSTLDLSFLKDAFKASGLGARLSIYPEAGFETADVAVAWNPPHGLLATMPNLRLVHSIAAGLDNIFADPGLPSLPVCRVVDDRHALGMAEYAIWSVLLFHREMDRHLQNATLKCWERPSQIPARDYSVGILGFGAIGRTVGRSLLALNYNVRAWARSPKEEAGIITYYGDEQLPVFLSGCNAVICLLPLTGATRGIMNANLFAQLPKGAAIINMGRGEHLVEADLIEAIDSGHLRGAMLDVFTKEPLPEDSPLWDHPKIFTTPHIASMPDPKDVVAQIFENATRVLAGMPPLNEGNRDSGY</sequence>
<proteinExistence type="predicted"/>
<dbReference type="Gene3D" id="3.40.50.720">
    <property type="entry name" value="NAD(P)-binding Rossmann-like Domain"/>
    <property type="match status" value="2"/>
</dbReference>
<keyword evidence="2" id="KW-0520">NAD</keyword>
<dbReference type="AlphaFoldDB" id="A0AA92HAD7"/>
<dbReference type="Pfam" id="PF02826">
    <property type="entry name" value="2-Hacid_dh_C"/>
    <property type="match status" value="1"/>
</dbReference>
<dbReference type="SUPFAM" id="SSF51735">
    <property type="entry name" value="NAD(P)-binding Rossmann-fold domains"/>
    <property type="match status" value="1"/>
</dbReference>
<evidence type="ECO:0000259" key="3">
    <source>
        <dbReference type="Pfam" id="PF02826"/>
    </source>
</evidence>
<dbReference type="GO" id="GO:0051287">
    <property type="term" value="F:NAD binding"/>
    <property type="evidence" value="ECO:0007669"/>
    <property type="project" value="InterPro"/>
</dbReference>
<name>A0AA92HAD7_RHIRH</name>
<dbReference type="EMBL" id="QDFR01000002">
    <property type="protein sequence ID" value="PVE55562.1"/>
    <property type="molecule type" value="Genomic_DNA"/>
</dbReference>
<reference evidence="4 5" key="1">
    <citation type="submission" date="2018-04" db="EMBL/GenBank/DDBJ databases">
        <authorList>
            <person name="Hagen T."/>
        </authorList>
    </citation>
    <scope>NUCLEOTIDE SEQUENCE [LARGE SCALE GENOMIC DNA]</scope>
    <source>
        <strain evidence="4 5">TPD7009</strain>
    </source>
</reference>
<dbReference type="InterPro" id="IPR006140">
    <property type="entry name" value="D-isomer_DH_NAD-bd"/>
</dbReference>
<dbReference type="PANTHER" id="PTHR43333">
    <property type="entry name" value="2-HACID_DH_C DOMAIN-CONTAINING PROTEIN"/>
    <property type="match status" value="1"/>
</dbReference>
<keyword evidence="1" id="KW-0560">Oxidoreductase</keyword>
<dbReference type="PANTHER" id="PTHR43333:SF1">
    <property type="entry name" value="D-ISOMER SPECIFIC 2-HYDROXYACID DEHYDROGENASE NAD-BINDING DOMAIN-CONTAINING PROTEIN"/>
    <property type="match status" value="1"/>
</dbReference>
<evidence type="ECO:0000313" key="4">
    <source>
        <dbReference type="EMBL" id="PVE55562.1"/>
    </source>
</evidence>